<dbReference type="EMBL" id="BMLX01000010">
    <property type="protein sequence ID" value="GGP24118.1"/>
    <property type="molecule type" value="Genomic_DNA"/>
</dbReference>
<dbReference type="PANTHER" id="PTHR10587">
    <property type="entry name" value="GLYCOSYL TRANSFERASE-RELATED"/>
    <property type="match status" value="1"/>
</dbReference>
<evidence type="ECO:0000259" key="1">
    <source>
        <dbReference type="PROSITE" id="PS51677"/>
    </source>
</evidence>
<dbReference type="InterPro" id="IPR011330">
    <property type="entry name" value="Glyco_hydro/deAcase_b/a-brl"/>
</dbReference>
<dbReference type="InterPro" id="IPR002509">
    <property type="entry name" value="NODB_dom"/>
</dbReference>
<evidence type="ECO:0000313" key="3">
    <source>
        <dbReference type="Proteomes" id="UP000637267"/>
    </source>
</evidence>
<sequence>MYQQELDLAHARRLAAQYPDHCFYQGNGSRLEIALTFSDGPASTTAPLLDLLRLHQTPATFFWQGNLLAGNQQLLRQILADGHTVGSHTWDHVRASSLSVTDFWQEQIQRTDQEFQRLAHLRPRLFRPPYAELTTEQLRMLVRHDFRIMGWSIDPRNWENPDTPGHVERVIETVLRQIHPQAIIMLHEGPTNMHNVVEIVEQLIPALKSRGYRFVNADRLTGVRAYA</sequence>
<dbReference type="RefSeq" id="WP_188707156.1">
    <property type="nucleotide sequence ID" value="NZ_BMLX01000010.1"/>
</dbReference>
<protein>
    <submittedName>
        <fullName evidence="2">Oligosaccharide deacetylase</fullName>
    </submittedName>
</protein>
<dbReference type="Gene3D" id="3.20.20.370">
    <property type="entry name" value="Glycoside hydrolase/deacetylase"/>
    <property type="match status" value="1"/>
</dbReference>
<name>A0ABQ2PEY3_9NEIS</name>
<dbReference type="Pfam" id="PF01522">
    <property type="entry name" value="Polysacc_deac_1"/>
    <property type="match status" value="1"/>
</dbReference>
<proteinExistence type="predicted"/>
<evidence type="ECO:0000313" key="2">
    <source>
        <dbReference type="EMBL" id="GGP24118.1"/>
    </source>
</evidence>
<dbReference type="Proteomes" id="UP000637267">
    <property type="component" value="Unassembled WGS sequence"/>
</dbReference>
<dbReference type="InterPro" id="IPR050248">
    <property type="entry name" value="Polysacc_deacetylase_ArnD"/>
</dbReference>
<dbReference type="SUPFAM" id="SSF88713">
    <property type="entry name" value="Glycoside hydrolase/deacetylase"/>
    <property type="match status" value="1"/>
</dbReference>
<organism evidence="2 3">
    <name type="scientific">Silvimonas iriomotensis</name>
    <dbReference type="NCBI Taxonomy" id="449662"/>
    <lineage>
        <taxon>Bacteria</taxon>
        <taxon>Pseudomonadati</taxon>
        <taxon>Pseudomonadota</taxon>
        <taxon>Betaproteobacteria</taxon>
        <taxon>Neisseriales</taxon>
        <taxon>Chitinibacteraceae</taxon>
        <taxon>Silvimonas</taxon>
    </lineage>
</organism>
<dbReference type="PROSITE" id="PS51677">
    <property type="entry name" value="NODB"/>
    <property type="match status" value="1"/>
</dbReference>
<dbReference type="CDD" id="cd10917">
    <property type="entry name" value="CE4_NodB_like_6s_7s"/>
    <property type="match status" value="1"/>
</dbReference>
<keyword evidence="3" id="KW-1185">Reference proteome</keyword>
<feature type="domain" description="NodB homology" evidence="1">
    <location>
        <begin position="31"/>
        <end position="215"/>
    </location>
</feature>
<accession>A0ABQ2PEY3</accession>
<reference evidence="3" key="1">
    <citation type="journal article" date="2019" name="Int. J. Syst. Evol. Microbiol.">
        <title>The Global Catalogue of Microorganisms (GCM) 10K type strain sequencing project: providing services to taxonomists for standard genome sequencing and annotation.</title>
        <authorList>
            <consortium name="The Broad Institute Genomics Platform"/>
            <consortium name="The Broad Institute Genome Sequencing Center for Infectious Disease"/>
            <person name="Wu L."/>
            <person name="Ma J."/>
        </authorList>
    </citation>
    <scope>NUCLEOTIDE SEQUENCE [LARGE SCALE GENOMIC DNA]</scope>
    <source>
        <strain evidence="3">CGMCC 1.8859</strain>
    </source>
</reference>
<gene>
    <name evidence="2" type="ORF">GCM10010970_41180</name>
</gene>
<comment type="caution">
    <text evidence="2">The sequence shown here is derived from an EMBL/GenBank/DDBJ whole genome shotgun (WGS) entry which is preliminary data.</text>
</comment>